<evidence type="ECO:0000313" key="2">
    <source>
        <dbReference type="Proteomes" id="UP000037594"/>
    </source>
</evidence>
<dbReference type="PATRIC" id="fig|451644.5.peg.4255"/>
<evidence type="ECO:0000313" key="1">
    <source>
        <dbReference type="EMBL" id="KMV16364.1"/>
    </source>
</evidence>
<dbReference type="EMBL" id="LFOD01000021">
    <property type="protein sequence ID" value="KMV16364.1"/>
    <property type="molecule type" value="Genomic_DNA"/>
</dbReference>
<dbReference type="OrthoDB" id="10001983at2"/>
<dbReference type="Proteomes" id="UP000037594">
    <property type="component" value="Unassembled WGS sequence"/>
</dbReference>
<accession>A0A0J8WTN5</accession>
<name>A0A0J8WTN5_9MYCO</name>
<dbReference type="AlphaFoldDB" id="A0A0J8WTN5"/>
<dbReference type="RefSeq" id="WP_047040470.1">
    <property type="nucleotide sequence ID" value="NZ_LFOD01000021.1"/>
</dbReference>
<reference evidence="1 2" key="1">
    <citation type="submission" date="2015-06" db="EMBL/GenBank/DDBJ databases">
        <title>Genome sequence of Mycobacterium conceptionense strain MLE.</title>
        <authorList>
            <person name="Greninger A.L."/>
            <person name="Cunningham G."/>
            <person name="Chiu C.Y."/>
            <person name="Miller S."/>
        </authorList>
    </citation>
    <scope>NUCLEOTIDE SEQUENCE [LARGE SCALE GENOMIC DNA]</scope>
    <source>
        <strain evidence="1 2">MLE</strain>
    </source>
</reference>
<sequence length="97" mass="11174">MSDAQKLMTDVQRNHRWKGRSLAPSRCTCGATIRDLEEHRSAEIDKALGVLTQERRDADDCDCGNEHHPSWCDDDCVRFDPDKAKSRWVSEWSESKP</sequence>
<gene>
    <name evidence="1" type="ORF">ACT17_20585</name>
</gene>
<protein>
    <submittedName>
        <fullName evidence="1">Uncharacterized protein</fullName>
    </submittedName>
</protein>
<comment type="caution">
    <text evidence="1">The sequence shown here is derived from an EMBL/GenBank/DDBJ whole genome shotgun (WGS) entry which is preliminary data.</text>
</comment>
<organism evidence="1 2">
    <name type="scientific">Mycolicibacterium conceptionense</name>
    <dbReference type="NCBI Taxonomy" id="451644"/>
    <lineage>
        <taxon>Bacteria</taxon>
        <taxon>Bacillati</taxon>
        <taxon>Actinomycetota</taxon>
        <taxon>Actinomycetes</taxon>
        <taxon>Mycobacteriales</taxon>
        <taxon>Mycobacteriaceae</taxon>
        <taxon>Mycolicibacterium</taxon>
    </lineage>
</organism>
<proteinExistence type="predicted"/>